<protein>
    <submittedName>
        <fullName evidence="1">Uncharacterized protein</fullName>
    </submittedName>
</protein>
<evidence type="ECO:0000313" key="1">
    <source>
        <dbReference type="EMBL" id="KAK7279347.1"/>
    </source>
</evidence>
<reference evidence="1 2" key="1">
    <citation type="submission" date="2024-01" db="EMBL/GenBank/DDBJ databases">
        <title>The genomes of 5 underutilized Papilionoideae crops provide insights into root nodulation and disease resistance.</title>
        <authorList>
            <person name="Yuan L."/>
        </authorList>
    </citation>
    <scope>NUCLEOTIDE SEQUENCE [LARGE SCALE GENOMIC DNA]</scope>
    <source>
        <strain evidence="1">LY-2023</strain>
        <tissue evidence="1">Leaf</tissue>
    </source>
</reference>
<proteinExistence type="predicted"/>
<dbReference type="AlphaFoldDB" id="A0AAN9FMU5"/>
<dbReference type="PANTHER" id="PTHR36063">
    <property type="entry name" value="ARABIDOPSIS THALIANA GENOMIC DNA, CHROMOSOME 5, P1 CLONE:MOK16"/>
    <property type="match status" value="1"/>
</dbReference>
<sequence>MSSLSFRNWSNASYSALMTSSHWTCFLHKTTLPLPMVSHYGSLLLCSGALVLVMAKEIKLLASCIESAPAPVIHIRKVSHAPLLETIAEEEAESYD</sequence>
<organism evidence="1 2">
    <name type="scientific">Clitoria ternatea</name>
    <name type="common">Butterfly pea</name>
    <dbReference type="NCBI Taxonomy" id="43366"/>
    <lineage>
        <taxon>Eukaryota</taxon>
        <taxon>Viridiplantae</taxon>
        <taxon>Streptophyta</taxon>
        <taxon>Embryophyta</taxon>
        <taxon>Tracheophyta</taxon>
        <taxon>Spermatophyta</taxon>
        <taxon>Magnoliopsida</taxon>
        <taxon>eudicotyledons</taxon>
        <taxon>Gunneridae</taxon>
        <taxon>Pentapetalae</taxon>
        <taxon>rosids</taxon>
        <taxon>fabids</taxon>
        <taxon>Fabales</taxon>
        <taxon>Fabaceae</taxon>
        <taxon>Papilionoideae</taxon>
        <taxon>50 kb inversion clade</taxon>
        <taxon>NPAAA clade</taxon>
        <taxon>indigoferoid/millettioid clade</taxon>
        <taxon>Phaseoleae</taxon>
        <taxon>Clitoria</taxon>
    </lineage>
</organism>
<name>A0AAN9FMU5_CLITE</name>
<evidence type="ECO:0000313" key="2">
    <source>
        <dbReference type="Proteomes" id="UP001359559"/>
    </source>
</evidence>
<dbReference type="EMBL" id="JAYKXN010000006">
    <property type="protein sequence ID" value="KAK7279347.1"/>
    <property type="molecule type" value="Genomic_DNA"/>
</dbReference>
<gene>
    <name evidence="1" type="ORF">RJT34_24396</name>
</gene>
<dbReference type="Proteomes" id="UP001359559">
    <property type="component" value="Unassembled WGS sequence"/>
</dbReference>
<keyword evidence="2" id="KW-1185">Reference proteome</keyword>
<dbReference type="PANTHER" id="PTHR36063:SF1">
    <property type="entry name" value="ARABIDOPSIS THALIANA GENOMIC DNA, CHROMOSOME 5, P1 CLONE:MOK16"/>
    <property type="match status" value="1"/>
</dbReference>
<accession>A0AAN9FMU5</accession>
<comment type="caution">
    <text evidence="1">The sequence shown here is derived from an EMBL/GenBank/DDBJ whole genome shotgun (WGS) entry which is preliminary data.</text>
</comment>